<organism evidence="1 2">
    <name type="scientific">Dekkera bruxellensis</name>
    <name type="common">Brettanomyces custersii</name>
    <dbReference type="NCBI Taxonomy" id="5007"/>
    <lineage>
        <taxon>Eukaryota</taxon>
        <taxon>Fungi</taxon>
        <taxon>Dikarya</taxon>
        <taxon>Ascomycota</taxon>
        <taxon>Saccharomycotina</taxon>
        <taxon>Pichiomycetes</taxon>
        <taxon>Pichiales</taxon>
        <taxon>Pichiaceae</taxon>
        <taxon>Brettanomyces</taxon>
    </lineage>
</organism>
<proteinExistence type="predicted"/>
<gene>
    <name evidence="1" type="ORF">DEBR0S1_26632G</name>
</gene>
<reference evidence="1 2" key="1">
    <citation type="submission" date="2019-07" db="EMBL/GenBank/DDBJ databases">
        <authorList>
            <person name="Friedrich A."/>
            <person name="Schacherer J."/>
        </authorList>
    </citation>
    <scope>NUCLEOTIDE SEQUENCE [LARGE SCALE GENOMIC DNA]</scope>
</reference>
<keyword evidence="2" id="KW-1185">Reference proteome</keyword>
<dbReference type="Pfam" id="PF16815">
    <property type="entry name" value="HRI1"/>
    <property type="match status" value="1"/>
</dbReference>
<evidence type="ECO:0000313" key="2">
    <source>
        <dbReference type="Proteomes" id="UP000478008"/>
    </source>
</evidence>
<dbReference type="Gene3D" id="2.40.128.320">
    <property type="entry name" value="Protein HRI1, N-terminal domain"/>
    <property type="match status" value="1"/>
</dbReference>
<dbReference type="Proteomes" id="UP000478008">
    <property type="component" value="Unassembled WGS sequence"/>
</dbReference>
<dbReference type="CDD" id="cd11693">
    <property type="entry name" value="HRI1_C_like"/>
    <property type="match status" value="1"/>
</dbReference>
<dbReference type="AlphaFoldDB" id="A0A7D9GZU2"/>
<protein>
    <submittedName>
        <fullName evidence="1">DEBR0S1_26632g1_1</fullName>
    </submittedName>
</protein>
<dbReference type="Gene3D" id="2.40.128.310">
    <property type="entry name" value="Protein HRI1, C-terminal domain"/>
    <property type="match status" value="1"/>
</dbReference>
<evidence type="ECO:0000313" key="1">
    <source>
        <dbReference type="EMBL" id="VUG16827.1"/>
    </source>
</evidence>
<dbReference type="EMBL" id="CABFWN010000001">
    <property type="protein sequence ID" value="VUG16827.1"/>
    <property type="molecule type" value="Genomic_DNA"/>
</dbReference>
<accession>A0A7D9GZU2</accession>
<dbReference type="InterPro" id="IPR043047">
    <property type="entry name" value="Hri1_N_sf"/>
</dbReference>
<sequence>MISLTLRLYSSIVERKETDMDHFHARSDIPIDCGTFKTLDNGVREETGKMKNESTGNFESYIEHWITLDPLKSTPTNMLPLQVVQDGSLNYALFDILENKQNFEGRFIRLGVWAQGLLWDKKNLEFPISIVRLHLNNKNWDIIISFGRRVPFFKSLASTEVHNGEIVKNFDVIWTCLEAGII</sequence>
<name>A0A7D9GZU2_DEKBR</name>
<dbReference type="InterPro" id="IPR031818">
    <property type="entry name" value="Hri1"/>
</dbReference>